<dbReference type="FunFam" id="1.20.5.1500:FF:000001">
    <property type="entry name" value="Nucleosome assembly protein 1-like 1"/>
    <property type="match status" value="1"/>
</dbReference>
<dbReference type="OMA" id="YSGDFMY"/>
<proteinExistence type="inferred from homology"/>
<evidence type="ECO:0000256" key="4">
    <source>
        <dbReference type="RuleBase" id="RU003876"/>
    </source>
</evidence>
<accession>A0A3Q4BTE7</accession>
<keyword evidence="6" id="KW-1185">Reference proteome</keyword>
<name>A0A3Q4BTE7_MOLML</name>
<sequence length="364" mass="42309">QNVKLLTSKLLRLKTVLLLQQYKILIFVSCSVLPKVVKRRVHALKRLQVQCANIEAKFYEEVHELERKYAAFYQPLFEKRRDIVTGTVEPTDEECEWHSDREEEELAEDLKEKASIEDAKKEEVMPEDDPKGIPEFWLTIFKSVDMLSDMLQEHDEPILKHLKDIQVKFSEPGQPMSFTLEFHFEPNGYFNNAVLTKVYKMKSEPDVSDPFSFEGPEIIDCEGCQIDWHKGKDVTVKTIKKKQKHKGRGTVRTVTKQVPNDSFFNFFNPVKASPDGEMDEDSEFTLATDFEIGHFFRERIVPRAVLYFTGEALEDDESVGAFPVKQTKKKPHSGMHLRKKSIKLCISCTKGRHVFIFYKFVYAV</sequence>
<dbReference type="Gene3D" id="1.20.5.1500">
    <property type="match status" value="1"/>
</dbReference>
<evidence type="ECO:0000256" key="1">
    <source>
        <dbReference type="ARBA" id="ARBA00004123"/>
    </source>
</evidence>
<dbReference type="Pfam" id="PF00956">
    <property type="entry name" value="NAP"/>
    <property type="match status" value="1"/>
</dbReference>
<comment type="similarity">
    <text evidence="2 4">Belongs to the nucleosome assembly protein (NAP) family.</text>
</comment>
<reference evidence="5" key="1">
    <citation type="submission" date="2025-08" db="UniProtKB">
        <authorList>
            <consortium name="Ensembl"/>
        </authorList>
    </citation>
    <scope>IDENTIFICATION</scope>
</reference>
<dbReference type="SUPFAM" id="SSF143113">
    <property type="entry name" value="NAP-like"/>
    <property type="match status" value="1"/>
</dbReference>
<protein>
    <submittedName>
        <fullName evidence="5">Uncharacterized protein</fullName>
    </submittedName>
</protein>
<dbReference type="Gene3D" id="3.30.1120.90">
    <property type="entry name" value="Nucleosome assembly protein"/>
    <property type="match status" value="1"/>
</dbReference>
<evidence type="ECO:0000313" key="6">
    <source>
        <dbReference type="Proteomes" id="UP000261620"/>
    </source>
</evidence>
<evidence type="ECO:0000313" key="5">
    <source>
        <dbReference type="Ensembl" id="ENSMMOP00000024762.1"/>
    </source>
</evidence>
<organism evidence="5 6">
    <name type="scientific">Mola mola</name>
    <name type="common">Ocean sunfish</name>
    <name type="synonym">Tetraodon mola</name>
    <dbReference type="NCBI Taxonomy" id="94237"/>
    <lineage>
        <taxon>Eukaryota</taxon>
        <taxon>Metazoa</taxon>
        <taxon>Chordata</taxon>
        <taxon>Craniata</taxon>
        <taxon>Vertebrata</taxon>
        <taxon>Euteleostomi</taxon>
        <taxon>Actinopterygii</taxon>
        <taxon>Neopterygii</taxon>
        <taxon>Teleostei</taxon>
        <taxon>Neoteleostei</taxon>
        <taxon>Acanthomorphata</taxon>
        <taxon>Eupercaria</taxon>
        <taxon>Tetraodontiformes</taxon>
        <taxon>Molidae</taxon>
        <taxon>Mola</taxon>
    </lineage>
</organism>
<comment type="subcellular location">
    <subcellularLocation>
        <location evidence="1">Nucleus</location>
    </subcellularLocation>
</comment>
<dbReference type="GO" id="GO:0005634">
    <property type="term" value="C:nucleus"/>
    <property type="evidence" value="ECO:0007669"/>
    <property type="project" value="UniProtKB-SubCell"/>
</dbReference>
<dbReference type="Ensembl" id="ENSMMOT00000025177.1">
    <property type="protein sequence ID" value="ENSMMOP00000024762.1"/>
    <property type="gene ID" value="ENSMMOG00000018815.1"/>
</dbReference>
<dbReference type="GO" id="GO:0006334">
    <property type="term" value="P:nucleosome assembly"/>
    <property type="evidence" value="ECO:0007669"/>
    <property type="project" value="InterPro"/>
</dbReference>
<dbReference type="FunFam" id="3.30.1120.90:FF:000001">
    <property type="entry name" value="Nucleosome assembly protein 1-like 1"/>
    <property type="match status" value="1"/>
</dbReference>
<dbReference type="STRING" id="94237.ENSMMOP00000024762"/>
<dbReference type="AlphaFoldDB" id="A0A3Q4BTE7"/>
<reference evidence="5" key="2">
    <citation type="submission" date="2025-09" db="UniProtKB">
        <authorList>
            <consortium name="Ensembl"/>
        </authorList>
    </citation>
    <scope>IDENTIFICATION</scope>
</reference>
<keyword evidence="3" id="KW-0539">Nucleus</keyword>
<dbReference type="InterPro" id="IPR002164">
    <property type="entry name" value="NAP_family"/>
</dbReference>
<dbReference type="PANTHER" id="PTHR11875">
    <property type="entry name" value="TESTIS-SPECIFIC Y-ENCODED PROTEIN"/>
    <property type="match status" value="1"/>
</dbReference>
<evidence type="ECO:0000256" key="3">
    <source>
        <dbReference type="ARBA" id="ARBA00023242"/>
    </source>
</evidence>
<dbReference type="Proteomes" id="UP000261620">
    <property type="component" value="Unplaced"/>
</dbReference>
<dbReference type="InterPro" id="IPR037231">
    <property type="entry name" value="NAP-like_sf"/>
</dbReference>
<evidence type="ECO:0000256" key="2">
    <source>
        <dbReference type="ARBA" id="ARBA00009947"/>
    </source>
</evidence>